<dbReference type="Proteomes" id="UP000054630">
    <property type="component" value="Unassembled WGS sequence"/>
</dbReference>
<keyword evidence="3" id="KW-1133">Transmembrane helix</keyword>
<accession>A0A0V0RKI3</accession>
<dbReference type="GO" id="GO:0016671">
    <property type="term" value="F:oxidoreductase activity, acting on a sulfur group of donors, disulfide as acceptor"/>
    <property type="evidence" value="ECO:0007669"/>
    <property type="project" value="InterPro"/>
</dbReference>
<feature type="non-terminal residue" evidence="4">
    <location>
        <position position="1"/>
    </location>
</feature>
<evidence type="ECO:0000256" key="3">
    <source>
        <dbReference type="SAM" id="Phobius"/>
    </source>
</evidence>
<dbReference type="STRING" id="6336.A0A0V0RKI3"/>
<dbReference type="PANTHER" id="PTHR13234:SF70">
    <property type="entry name" value="GILT-LIKE PROTEIN C02D5.2"/>
    <property type="match status" value="1"/>
</dbReference>
<sequence>LRIPMPKKKLRFLFLLSTMGLGLLLIFAILIALQLVPNPNSGHRVKVSTVQLRVFYESLCPDSTSFLRTQLEPLWPALLQFVNVSLVPFGKASWKQVDDDDYVFHCQHGKLECTLNQAMSCAVELIRPGRLLLPLISCLQQSLHADKLHQCANAHAPVDVVDELIQCSNNLYGRRLLYQMGLQTKSQDPPIYYIPWIEINGQRNVDAEHNLKQELCKAFNQSTCPLD</sequence>
<dbReference type="OrthoDB" id="958254at2759"/>
<proteinExistence type="inferred from homology"/>
<gene>
    <name evidence="4" type="primary">C02D5.2</name>
    <name evidence="4" type="ORF">T07_15263</name>
</gene>
<dbReference type="EMBL" id="JYDL01000145">
    <property type="protein sequence ID" value="KRX14943.1"/>
    <property type="molecule type" value="Genomic_DNA"/>
</dbReference>
<reference evidence="4 5" key="1">
    <citation type="submission" date="2015-01" db="EMBL/GenBank/DDBJ databases">
        <title>Evolution of Trichinella species and genotypes.</title>
        <authorList>
            <person name="Korhonen P.K."/>
            <person name="Edoardo P."/>
            <person name="Giuseppe L.R."/>
            <person name="Gasser R.B."/>
        </authorList>
    </citation>
    <scope>NUCLEOTIDE SEQUENCE [LARGE SCALE GENOMIC DNA]</scope>
    <source>
        <strain evidence="4">ISS37</strain>
    </source>
</reference>
<evidence type="ECO:0000313" key="4">
    <source>
        <dbReference type="EMBL" id="KRX14943.1"/>
    </source>
</evidence>
<name>A0A0V0RKI3_9BILA</name>
<evidence type="ECO:0000256" key="2">
    <source>
        <dbReference type="ARBA" id="ARBA00023180"/>
    </source>
</evidence>
<dbReference type="InterPro" id="IPR004911">
    <property type="entry name" value="Interferon-induced_GILT"/>
</dbReference>
<keyword evidence="5" id="KW-1185">Reference proteome</keyword>
<comment type="caution">
    <text evidence="4">The sequence shown here is derived from an EMBL/GenBank/DDBJ whole genome shotgun (WGS) entry which is preliminary data.</text>
</comment>
<feature type="transmembrane region" description="Helical" evidence="3">
    <location>
        <begin position="12"/>
        <end position="36"/>
    </location>
</feature>
<keyword evidence="2" id="KW-0325">Glycoprotein</keyword>
<dbReference type="AlphaFoldDB" id="A0A0V0RKI3"/>
<protein>
    <submittedName>
        <fullName evidence="4">GILT-like protein C02D5.2</fullName>
    </submittedName>
</protein>
<evidence type="ECO:0000313" key="5">
    <source>
        <dbReference type="Proteomes" id="UP000054630"/>
    </source>
</evidence>
<comment type="similarity">
    <text evidence="1">Belongs to the GILT family.</text>
</comment>
<keyword evidence="3" id="KW-0472">Membrane</keyword>
<keyword evidence="3" id="KW-0812">Transmembrane</keyword>
<dbReference type="PANTHER" id="PTHR13234">
    <property type="entry name" value="GAMMA-INTERFERON INDUCIBLE LYSOSOMAL THIOL REDUCTASE GILT"/>
    <property type="match status" value="1"/>
</dbReference>
<organism evidence="4 5">
    <name type="scientific">Trichinella nelsoni</name>
    <dbReference type="NCBI Taxonomy" id="6336"/>
    <lineage>
        <taxon>Eukaryota</taxon>
        <taxon>Metazoa</taxon>
        <taxon>Ecdysozoa</taxon>
        <taxon>Nematoda</taxon>
        <taxon>Enoplea</taxon>
        <taxon>Dorylaimia</taxon>
        <taxon>Trichinellida</taxon>
        <taxon>Trichinellidae</taxon>
        <taxon>Trichinella</taxon>
    </lineage>
</organism>
<evidence type="ECO:0000256" key="1">
    <source>
        <dbReference type="ARBA" id="ARBA00005679"/>
    </source>
</evidence>
<dbReference type="Pfam" id="PF03227">
    <property type="entry name" value="GILT"/>
    <property type="match status" value="1"/>
</dbReference>